<proteinExistence type="predicted"/>
<name>A0A6B8VNF1_9CORY</name>
<keyword evidence="2" id="KW-1185">Reference proteome</keyword>
<evidence type="ECO:0000313" key="2">
    <source>
        <dbReference type="Proteomes" id="UP000424462"/>
    </source>
</evidence>
<reference evidence="1 2" key="1">
    <citation type="submission" date="2019-11" db="EMBL/GenBank/DDBJ databases">
        <title>Complete genome sequence of Corynebacterium kalinowskii 1959, a novel Corynebacterium species isolated from soil of a small paddock in Vilsendorf, Germany.</title>
        <authorList>
            <person name="Schaffert L."/>
            <person name="Ruwe M."/>
            <person name="Milse J."/>
            <person name="Hanuschka K."/>
            <person name="Ortseifen V."/>
            <person name="Droste J."/>
            <person name="Brandt D."/>
            <person name="Schlueter L."/>
            <person name="Kutter Y."/>
            <person name="Vinke S."/>
            <person name="Viehoefer P."/>
            <person name="Jacob L."/>
            <person name="Luebke N.-C."/>
            <person name="Schulte-Berndt E."/>
            <person name="Hain C."/>
            <person name="Linder M."/>
            <person name="Schmidt P."/>
            <person name="Wollenschlaeger L."/>
            <person name="Luttermann T."/>
            <person name="Thieme E."/>
            <person name="Hassa J."/>
            <person name="Haak M."/>
            <person name="Wittchen M."/>
            <person name="Mentz A."/>
            <person name="Persicke M."/>
            <person name="Busche T."/>
            <person name="Ruckert C."/>
        </authorList>
    </citation>
    <scope>NUCLEOTIDE SEQUENCE [LARGE SCALE GENOMIC DNA]</scope>
    <source>
        <strain evidence="1 2">2039</strain>
    </source>
</reference>
<evidence type="ECO:0000313" key="1">
    <source>
        <dbReference type="EMBL" id="QGU07052.1"/>
    </source>
</evidence>
<accession>A0A6B8VNF1</accession>
<dbReference type="EMBL" id="CP046455">
    <property type="protein sequence ID" value="QGU07052.1"/>
    <property type="molecule type" value="Genomic_DNA"/>
</dbReference>
<gene>
    <name evidence="1" type="ORF">COCCU_05530</name>
</gene>
<dbReference type="Proteomes" id="UP000424462">
    <property type="component" value="Chromosome"/>
</dbReference>
<dbReference type="KEGG" id="cok:COCCU_05530"/>
<protein>
    <submittedName>
        <fullName evidence="1">Uncharacterized protein</fullName>
    </submittedName>
</protein>
<dbReference type="AlphaFoldDB" id="A0A6B8VNF1"/>
<sequence>MPEFGAHIGGHDQVPDFAECMGEGCRGPARTKMFPLIAQNFAALTKLRDLGEGVVERGWGATGHHGV</sequence>
<organism evidence="1 2">
    <name type="scientific">Corynebacterium occultum</name>
    <dbReference type="NCBI Taxonomy" id="2675219"/>
    <lineage>
        <taxon>Bacteria</taxon>
        <taxon>Bacillati</taxon>
        <taxon>Actinomycetota</taxon>
        <taxon>Actinomycetes</taxon>
        <taxon>Mycobacteriales</taxon>
        <taxon>Corynebacteriaceae</taxon>
        <taxon>Corynebacterium</taxon>
    </lineage>
</organism>